<dbReference type="Proteomes" id="UP001157502">
    <property type="component" value="Chromosome 16"/>
</dbReference>
<gene>
    <name evidence="1" type="ORF">DPEC_G00197400</name>
</gene>
<evidence type="ECO:0000313" key="1">
    <source>
        <dbReference type="EMBL" id="KAJ7999726.1"/>
    </source>
</evidence>
<evidence type="ECO:0000313" key="2">
    <source>
        <dbReference type="Proteomes" id="UP001157502"/>
    </source>
</evidence>
<accession>A0ACC2G823</accession>
<protein>
    <submittedName>
        <fullName evidence="1">Uncharacterized protein</fullName>
    </submittedName>
</protein>
<comment type="caution">
    <text evidence="1">The sequence shown here is derived from an EMBL/GenBank/DDBJ whole genome shotgun (WGS) entry which is preliminary data.</text>
</comment>
<name>A0ACC2G823_DALPE</name>
<sequence>MTSPLAPRRFQDPSGQRAVTPSDGDSGCQTQNRSRERWTGSHSTAASARLYSAMLGSESEVQEWLCLNCQMQRALGMDMETPRSKSQQQIHSPSHHAKPELTSEPQSQAPPQAQSQAPSQAQPLNQNKAPTQAQQPPGANRQTGPGSGPGQTPQQQRGPGGPSPAQSQGQGGARLPPGAIPLPGMAKAPSQPDLRGSPAHQPLPLRQDHTRSAGSSPSRQPPPPVSAPEQTFGKLFGGFGGFGASLLNQASTLISADPVPTPPQQQVPKPAPKPAGHQGPVAGHQGPVAGHQGPVAGAAKLPAASPGQRGPQAPAGRQVQQACCPLCKTNLNVGVAAETPNYNTCTQCHAQVCNLCGFNPAPHLENTFVEQAARTQGTMCCQCAVVPACSGPGVY</sequence>
<proteinExistence type="predicted"/>
<organism evidence="1 2">
    <name type="scientific">Dallia pectoralis</name>
    <name type="common">Alaska blackfish</name>
    <dbReference type="NCBI Taxonomy" id="75939"/>
    <lineage>
        <taxon>Eukaryota</taxon>
        <taxon>Metazoa</taxon>
        <taxon>Chordata</taxon>
        <taxon>Craniata</taxon>
        <taxon>Vertebrata</taxon>
        <taxon>Euteleostomi</taxon>
        <taxon>Actinopterygii</taxon>
        <taxon>Neopterygii</taxon>
        <taxon>Teleostei</taxon>
        <taxon>Protacanthopterygii</taxon>
        <taxon>Esociformes</taxon>
        <taxon>Umbridae</taxon>
        <taxon>Dallia</taxon>
    </lineage>
</organism>
<dbReference type="EMBL" id="CM055743">
    <property type="protein sequence ID" value="KAJ7999726.1"/>
    <property type="molecule type" value="Genomic_DNA"/>
</dbReference>
<keyword evidence="2" id="KW-1185">Reference proteome</keyword>
<reference evidence="1" key="1">
    <citation type="submission" date="2021-05" db="EMBL/GenBank/DDBJ databases">
        <authorList>
            <person name="Pan Q."/>
            <person name="Jouanno E."/>
            <person name="Zahm M."/>
            <person name="Klopp C."/>
            <person name="Cabau C."/>
            <person name="Louis A."/>
            <person name="Berthelot C."/>
            <person name="Parey E."/>
            <person name="Roest Crollius H."/>
            <person name="Montfort J."/>
            <person name="Robinson-Rechavi M."/>
            <person name="Bouchez O."/>
            <person name="Lampietro C."/>
            <person name="Lopez Roques C."/>
            <person name="Donnadieu C."/>
            <person name="Postlethwait J."/>
            <person name="Bobe J."/>
            <person name="Dillon D."/>
            <person name="Chandos A."/>
            <person name="von Hippel F."/>
            <person name="Guiguen Y."/>
        </authorList>
    </citation>
    <scope>NUCLEOTIDE SEQUENCE</scope>
    <source>
        <strain evidence="1">YG-Jan2019</strain>
    </source>
</reference>